<gene>
    <name evidence="2" type="ORF">QYF62_16255</name>
</gene>
<organism evidence="2 3">
    <name type="scientific">Dietzia maris</name>
    <dbReference type="NCBI Taxonomy" id="37915"/>
    <lineage>
        <taxon>Bacteria</taxon>
        <taxon>Bacillati</taxon>
        <taxon>Actinomycetota</taxon>
        <taxon>Actinomycetes</taxon>
        <taxon>Mycobacteriales</taxon>
        <taxon>Dietziaceae</taxon>
        <taxon>Dietzia</taxon>
    </lineage>
</organism>
<dbReference type="EMBL" id="JAUHTB010000029">
    <property type="protein sequence ID" value="MDN4507594.1"/>
    <property type="molecule type" value="Genomic_DNA"/>
</dbReference>
<dbReference type="Proteomes" id="UP001172702">
    <property type="component" value="Unassembled WGS sequence"/>
</dbReference>
<feature type="region of interest" description="Disordered" evidence="1">
    <location>
        <begin position="318"/>
        <end position="411"/>
    </location>
</feature>
<proteinExistence type="predicted"/>
<reference evidence="2 3" key="1">
    <citation type="submission" date="2023-07" db="EMBL/GenBank/DDBJ databases">
        <title>Strategy for survival of the halotoleranting strain Dietzia MX2 from the Yakshinskoe mineral salts deposit.</title>
        <authorList>
            <person name="Kharitonova M.A."/>
            <person name="Kupriyanova-Ashina F.G."/>
            <person name="Shakirov T.R."/>
            <person name="Vafina M.S."/>
            <person name="Ilinskaya O.N."/>
        </authorList>
    </citation>
    <scope>NUCLEOTIDE SEQUENCE [LARGE SCALE GENOMIC DNA]</scope>
    <source>
        <strain evidence="2 3">MX2</strain>
    </source>
</reference>
<evidence type="ECO:0000256" key="1">
    <source>
        <dbReference type="SAM" id="MobiDB-lite"/>
    </source>
</evidence>
<evidence type="ECO:0000313" key="3">
    <source>
        <dbReference type="Proteomes" id="UP001172702"/>
    </source>
</evidence>
<feature type="compositionally biased region" description="Polar residues" evidence="1">
    <location>
        <begin position="333"/>
        <end position="344"/>
    </location>
</feature>
<feature type="region of interest" description="Disordered" evidence="1">
    <location>
        <begin position="531"/>
        <end position="571"/>
    </location>
</feature>
<comment type="caution">
    <text evidence="2">The sequence shown here is derived from an EMBL/GenBank/DDBJ whole genome shotgun (WGS) entry which is preliminary data.</text>
</comment>
<feature type="compositionally biased region" description="Polar residues" evidence="1">
    <location>
        <begin position="562"/>
        <end position="571"/>
    </location>
</feature>
<protein>
    <submittedName>
        <fullName evidence="2">Uncharacterized protein</fullName>
    </submittedName>
</protein>
<keyword evidence="3" id="KW-1185">Reference proteome</keyword>
<feature type="compositionally biased region" description="Low complexity" evidence="1">
    <location>
        <begin position="367"/>
        <end position="378"/>
    </location>
</feature>
<accession>A0ABT8H546</accession>
<dbReference type="RefSeq" id="WP_301163122.1">
    <property type="nucleotide sequence ID" value="NZ_JAUHTB010000029.1"/>
</dbReference>
<evidence type="ECO:0000313" key="2">
    <source>
        <dbReference type="EMBL" id="MDN4507594.1"/>
    </source>
</evidence>
<sequence length="571" mass="58605">MKFTTTSLRKLVALFSALLVVVGIGAVVRNVEPTEATWADQVHATSDFSAGQPYARAITTYGTMFPPASRDTNLGPNVAAAGAANSGKAYEQQIDGTDFSGLIGFLPMEAYGRSCARAGGSSAECLLPSPGSPTSTAYAVAETGQMKMWAGAGENVRLVTIGHALNLNSARTTAECRPGATGVAGLNSGGEVILGGDFSDNLTNIYLRGGTRVSMPGVNGTTQDSWNGAAGKYTATISHTSDTGPNRAKSTLRLHVRLTAYVIGTQIWTLDMVLAHAECGAAIQAPSIPSRPAQKGAWPTRAAAARMVSPVLEQELPALTDEDPADSGATIPSLPTTEAPSSETFAPEGTESVPSTEPLASDEPGLTATTTSDAEATAVPTNPDGPEASGPAVPTEPTSVLAGPQDPEPVRVGREFAVVNRDGVELGTARIDDIVQTPGCGVELTLVIRTSAEEGPGRWASIGPGDFAEVRPGGTIRRAGIISPDCEQAANSKTTALSASRQYEIIIPIALDDSAQQAMLRPDGTAGWMFDLPPLPKVTATTSPSASPPTSSPATAPDEPSVETSVNTAAA</sequence>
<name>A0ABT8H546_9ACTN</name>